<reference evidence="10" key="1">
    <citation type="submission" date="2012-12" db="EMBL/GenBank/DDBJ databases">
        <authorList>
            <person name="Hellsten U."/>
            <person name="Grimwood J."/>
            <person name="Chapman J.A."/>
            <person name="Shapiro H."/>
            <person name="Aerts A."/>
            <person name="Otillar R.P."/>
            <person name="Terry A.Y."/>
            <person name="Boore J.L."/>
            <person name="Simakov O."/>
            <person name="Marletaz F."/>
            <person name="Cho S.-J."/>
            <person name="Edsinger-Gonzales E."/>
            <person name="Havlak P."/>
            <person name="Kuo D.-H."/>
            <person name="Larsson T."/>
            <person name="Lv J."/>
            <person name="Arendt D."/>
            <person name="Savage R."/>
            <person name="Osoegawa K."/>
            <person name="de Jong P."/>
            <person name="Lindberg D.R."/>
            <person name="Seaver E.C."/>
            <person name="Weisblat D.A."/>
            <person name="Putnam N.H."/>
            <person name="Grigoriev I.V."/>
            <person name="Rokhsar D.S."/>
        </authorList>
    </citation>
    <scope>NUCLEOTIDE SEQUENCE</scope>
    <source>
        <strain evidence="10">I ESC-2004</strain>
    </source>
</reference>
<evidence type="ECO:0008006" key="11">
    <source>
        <dbReference type="Google" id="ProtNLM"/>
    </source>
</evidence>
<keyword evidence="10" id="KW-1185">Reference proteome</keyword>
<name>R7V2V9_CAPTE</name>
<keyword evidence="6 7" id="KW-0472">Membrane</keyword>
<evidence type="ECO:0000313" key="9">
    <source>
        <dbReference type="EnsemblMetazoa" id="CapteP143928"/>
    </source>
</evidence>
<dbReference type="GO" id="GO:0005886">
    <property type="term" value="C:plasma membrane"/>
    <property type="evidence" value="ECO:0007669"/>
    <property type="project" value="UniProtKB-SubCell"/>
</dbReference>
<dbReference type="HOGENOM" id="CLU_020854_4_2_1"/>
<feature type="transmembrane region" description="Helical" evidence="7">
    <location>
        <begin position="47"/>
        <end position="67"/>
    </location>
</feature>
<feature type="transmembrane region" description="Helical" evidence="7">
    <location>
        <begin position="20"/>
        <end position="41"/>
    </location>
</feature>
<feature type="transmembrane region" description="Helical" evidence="7">
    <location>
        <begin position="79"/>
        <end position="98"/>
    </location>
</feature>
<organism evidence="8">
    <name type="scientific">Capitella teleta</name>
    <name type="common">Polychaete worm</name>
    <dbReference type="NCBI Taxonomy" id="283909"/>
    <lineage>
        <taxon>Eukaryota</taxon>
        <taxon>Metazoa</taxon>
        <taxon>Spiralia</taxon>
        <taxon>Lophotrochozoa</taxon>
        <taxon>Annelida</taxon>
        <taxon>Polychaeta</taxon>
        <taxon>Sedentaria</taxon>
        <taxon>Scolecida</taxon>
        <taxon>Capitellidae</taxon>
        <taxon>Capitella</taxon>
    </lineage>
</organism>
<dbReference type="OrthoDB" id="5982228at2759"/>
<dbReference type="Pfam" id="PF13520">
    <property type="entry name" value="AA_permease_2"/>
    <property type="match status" value="1"/>
</dbReference>
<protein>
    <recommendedName>
        <fullName evidence="11">Amino acid permease/ SLC12A domain-containing protein</fullName>
    </recommendedName>
</protein>
<dbReference type="PANTHER" id="PTHR42770">
    <property type="entry name" value="AMINO ACID TRANSPORTER-RELATED"/>
    <property type="match status" value="1"/>
</dbReference>
<evidence type="ECO:0000256" key="7">
    <source>
        <dbReference type="SAM" id="Phobius"/>
    </source>
</evidence>
<dbReference type="GO" id="GO:0022857">
    <property type="term" value="F:transmembrane transporter activity"/>
    <property type="evidence" value="ECO:0007669"/>
    <property type="project" value="InterPro"/>
</dbReference>
<evidence type="ECO:0000313" key="8">
    <source>
        <dbReference type="EMBL" id="ELU10656.1"/>
    </source>
</evidence>
<proteinExistence type="predicted"/>
<dbReference type="Proteomes" id="UP000014760">
    <property type="component" value="Unassembled WGS sequence"/>
</dbReference>
<comment type="subcellular location">
    <subcellularLocation>
        <location evidence="1">Cell membrane</location>
        <topology evidence="1">Multi-pass membrane protein</topology>
    </subcellularLocation>
</comment>
<reference evidence="9" key="3">
    <citation type="submission" date="2015-06" db="UniProtKB">
        <authorList>
            <consortium name="EnsemblMetazoa"/>
        </authorList>
    </citation>
    <scope>IDENTIFICATION</scope>
</reference>
<dbReference type="STRING" id="283909.R7V2V9"/>
<dbReference type="AlphaFoldDB" id="R7V2V9"/>
<evidence type="ECO:0000256" key="1">
    <source>
        <dbReference type="ARBA" id="ARBA00004651"/>
    </source>
</evidence>
<feature type="transmembrane region" description="Helical" evidence="7">
    <location>
        <begin position="104"/>
        <end position="122"/>
    </location>
</feature>
<keyword evidence="4 7" id="KW-0812">Transmembrane</keyword>
<feature type="transmembrane region" description="Helical" evidence="7">
    <location>
        <begin position="131"/>
        <end position="149"/>
    </location>
</feature>
<evidence type="ECO:0000256" key="5">
    <source>
        <dbReference type="ARBA" id="ARBA00022989"/>
    </source>
</evidence>
<keyword evidence="3" id="KW-1003">Cell membrane</keyword>
<feature type="non-terminal residue" evidence="8">
    <location>
        <position position="373"/>
    </location>
</feature>
<dbReference type="InterPro" id="IPR002293">
    <property type="entry name" value="AA/rel_permease1"/>
</dbReference>
<feature type="transmembrane region" description="Helical" evidence="7">
    <location>
        <begin position="240"/>
        <end position="263"/>
    </location>
</feature>
<reference evidence="8 10" key="2">
    <citation type="journal article" date="2013" name="Nature">
        <title>Insights into bilaterian evolution from three spiralian genomes.</title>
        <authorList>
            <person name="Simakov O."/>
            <person name="Marletaz F."/>
            <person name="Cho S.J."/>
            <person name="Edsinger-Gonzales E."/>
            <person name="Havlak P."/>
            <person name="Hellsten U."/>
            <person name="Kuo D.H."/>
            <person name="Larsson T."/>
            <person name="Lv J."/>
            <person name="Arendt D."/>
            <person name="Savage R."/>
            <person name="Osoegawa K."/>
            <person name="de Jong P."/>
            <person name="Grimwood J."/>
            <person name="Chapman J.A."/>
            <person name="Shapiro H."/>
            <person name="Aerts A."/>
            <person name="Otillar R.P."/>
            <person name="Terry A.Y."/>
            <person name="Boore J.L."/>
            <person name="Grigoriev I.V."/>
            <person name="Lindberg D.R."/>
            <person name="Seaver E.C."/>
            <person name="Weisblat D.A."/>
            <person name="Putnam N.H."/>
            <person name="Rokhsar D.S."/>
        </authorList>
    </citation>
    <scope>NUCLEOTIDE SEQUENCE</scope>
    <source>
        <strain evidence="8 10">I ESC-2004</strain>
    </source>
</reference>
<evidence type="ECO:0000256" key="6">
    <source>
        <dbReference type="ARBA" id="ARBA00023136"/>
    </source>
</evidence>
<gene>
    <name evidence="8" type="ORF">CAPTEDRAFT_143928</name>
</gene>
<dbReference type="OMA" id="PLIWIWL"/>
<dbReference type="Gene3D" id="1.20.1740.10">
    <property type="entry name" value="Amino acid/polyamine transporter I"/>
    <property type="match status" value="1"/>
</dbReference>
<keyword evidence="2" id="KW-0813">Transport</keyword>
<dbReference type="EnsemblMetazoa" id="CapteT143928">
    <property type="protein sequence ID" value="CapteP143928"/>
    <property type="gene ID" value="CapteG143928"/>
</dbReference>
<evidence type="ECO:0000256" key="3">
    <source>
        <dbReference type="ARBA" id="ARBA00022475"/>
    </source>
</evidence>
<dbReference type="PIRSF" id="PIRSF006060">
    <property type="entry name" value="AA_transporter"/>
    <property type="match status" value="1"/>
</dbReference>
<keyword evidence="5 7" id="KW-1133">Transmembrane helix</keyword>
<dbReference type="EMBL" id="AMQN01040985">
    <property type="status" value="NOT_ANNOTATED_CDS"/>
    <property type="molecule type" value="Genomic_DNA"/>
</dbReference>
<evidence type="ECO:0000256" key="2">
    <source>
        <dbReference type="ARBA" id="ARBA00022448"/>
    </source>
</evidence>
<dbReference type="EMBL" id="KB297316">
    <property type="protein sequence ID" value="ELU10656.1"/>
    <property type="molecule type" value="Genomic_DNA"/>
</dbReference>
<evidence type="ECO:0000313" key="10">
    <source>
        <dbReference type="Proteomes" id="UP000014760"/>
    </source>
</evidence>
<evidence type="ECO:0000256" key="4">
    <source>
        <dbReference type="ARBA" id="ARBA00022692"/>
    </source>
</evidence>
<feature type="transmembrane region" description="Helical" evidence="7">
    <location>
        <begin position="297"/>
        <end position="317"/>
    </location>
</feature>
<sequence length="373" mass="40593">MKKKASSHVRLKKLPHKLNVFTLTMINVAAILALHALPGLAEYGYTLIFYLGLAALCFFIPSALVSAELASGWQGEGGVYLWVTEAFGAKWGVVAIFMQWVENLPWFAMVLAFAASAAAYIIHPELAENRWFVVAFIWLALAFSTLVNLRGLKFSALLSTTGVIIGSILPCLIIITLGAMYLFSGKPTAIQFSWTATIPKFENLQHLMLMAVMLVSFTGMEMSAVHVTEVKDPGRSYPRAIFSACALIITLSLLASLSIALVVPSDDVSLSAGVYQALSTFFAIHNLSWLAPVITLLIAYGAMIMVITWMIGLSKGIREAAQEGYFPSLWQKNNRYGVPVPILILQASLSALLSLAILFMPSVSSAFMLMNAL</sequence>
<feature type="transmembrane region" description="Helical" evidence="7">
    <location>
        <begin position="161"/>
        <end position="183"/>
    </location>
</feature>
<dbReference type="PANTHER" id="PTHR42770:SF15">
    <property type="entry name" value="GLUTAMATE_GAMMA-AMINOBUTYRATE ANTIPORTER-RELATED"/>
    <property type="match status" value="1"/>
</dbReference>
<feature type="transmembrane region" description="Helical" evidence="7">
    <location>
        <begin position="338"/>
        <end position="360"/>
    </location>
</feature>
<accession>R7V2V9</accession>
<dbReference type="InterPro" id="IPR050367">
    <property type="entry name" value="APC_superfamily"/>
</dbReference>